<feature type="compositionally biased region" description="Basic and acidic residues" evidence="2">
    <location>
        <begin position="584"/>
        <end position="618"/>
    </location>
</feature>
<dbReference type="Proteomes" id="UP001476282">
    <property type="component" value="Unassembled WGS sequence"/>
</dbReference>
<feature type="compositionally biased region" description="Basic and acidic residues" evidence="2">
    <location>
        <begin position="642"/>
        <end position="655"/>
    </location>
</feature>
<accession>A0ABP9UMZ9</accession>
<evidence type="ECO:0000313" key="4">
    <source>
        <dbReference type="Proteomes" id="UP001476282"/>
    </source>
</evidence>
<protein>
    <submittedName>
        <fullName evidence="3">Uncharacterized protein</fullName>
    </submittedName>
</protein>
<evidence type="ECO:0000256" key="2">
    <source>
        <dbReference type="SAM" id="MobiDB-lite"/>
    </source>
</evidence>
<keyword evidence="4" id="KW-1185">Reference proteome</keyword>
<organism evidence="3 4">
    <name type="scientific">Haloferula sargassicola</name>
    <dbReference type="NCBI Taxonomy" id="490096"/>
    <lineage>
        <taxon>Bacteria</taxon>
        <taxon>Pseudomonadati</taxon>
        <taxon>Verrucomicrobiota</taxon>
        <taxon>Verrucomicrobiia</taxon>
        <taxon>Verrucomicrobiales</taxon>
        <taxon>Verrucomicrobiaceae</taxon>
        <taxon>Haloferula</taxon>
    </lineage>
</organism>
<dbReference type="Pfam" id="PF20245">
    <property type="entry name" value="DUF6600"/>
    <property type="match status" value="1"/>
</dbReference>
<keyword evidence="1" id="KW-0175">Coiled coil</keyword>
<evidence type="ECO:0000256" key="1">
    <source>
        <dbReference type="SAM" id="Coils"/>
    </source>
</evidence>
<feature type="compositionally biased region" description="Low complexity" evidence="2">
    <location>
        <begin position="619"/>
        <end position="641"/>
    </location>
</feature>
<feature type="compositionally biased region" description="Low complexity" evidence="2">
    <location>
        <begin position="564"/>
        <end position="583"/>
    </location>
</feature>
<proteinExistence type="predicted"/>
<dbReference type="PROSITE" id="PS51257">
    <property type="entry name" value="PROKAR_LIPOPROTEIN"/>
    <property type="match status" value="1"/>
</dbReference>
<gene>
    <name evidence="3" type="ORF">Hsar01_00937</name>
</gene>
<dbReference type="InterPro" id="IPR046535">
    <property type="entry name" value="DUF6600"/>
</dbReference>
<feature type="compositionally biased region" description="Low complexity" evidence="2">
    <location>
        <begin position="423"/>
        <end position="433"/>
    </location>
</feature>
<dbReference type="PANTHER" id="PTHR47343">
    <property type="entry name" value="TRANSCRIPTIONAL ACTIVATOR SPT7"/>
    <property type="match status" value="1"/>
</dbReference>
<feature type="compositionally biased region" description="Basic and acidic residues" evidence="2">
    <location>
        <begin position="462"/>
        <end position="475"/>
    </location>
</feature>
<feature type="compositionally biased region" description="Basic and acidic residues" evidence="2">
    <location>
        <begin position="662"/>
        <end position="708"/>
    </location>
</feature>
<sequence>MKKPILLLLAGSCLIAGCDRISQTSDRGGDDAAIAALDEAREAARLEREALEAERQRLEAERIALEDMNAVDNEDLGEIDPVDSVPVAVTVDDDAPDAERAMLEAWENELTEREKELAGREALEDEIEPLPESYQEPVADYGLFYNSLDDQGEWFDTPDYGYIFQPTVVVQDRSWRPYTHGRWVCSDRGWMWISEEPFGWATYHYGRWVLLAGRGWCWVPGGEWAPAWVAWRHGGGHVGWAPLPPETLGVSGHGWGVSVEADFGIGESWFTFVEERYIAAPIWRHCVPFNRYRGFWGQARPCTNFYYAHGRPMACGPAYAALRKHVHGPWPVRRIEIDPIGGIRHPGMRLPHQRDRDIRVFAPSLNAAWNPAIRPPKVAKRLQDLRVERAPGGVNREWMKRFEDQRRQREQAQKQWAGKFDQPRQQQLRQNRLAAVNGRNQQIKKRLEHWKPTPAGVPGNRPRPDQGRPQVDRGPRPTMPGNGSAADRLRAAQQAQAEKLKAQQELQREKRQQAATDQAAARQARADQLKQQQERLREKMQQAGKGTSSPRQPSGNGALRQKQEAAQEAMQQRQRAQEQQRQTAQEKLRQQQEAARRTADERSARREQQKQEAQEKARQQQAQARQAAQQRAAQQEQQRQQAQEKMRQQREEARRAAQQRAEQQERQRQQAQEKMRQQQEERQRQQAREQARQQQEEARRAAQERARQQQEQARQAAEERARQQQERQRQNQERLREQQERARQQQDQARQAAQERARQQQERLRQIQEERQQRRGR</sequence>
<dbReference type="RefSeq" id="WP_353565875.1">
    <property type="nucleotide sequence ID" value="NZ_BAABRI010000004.1"/>
</dbReference>
<feature type="region of interest" description="Disordered" evidence="2">
    <location>
        <begin position="405"/>
        <end position="777"/>
    </location>
</feature>
<reference evidence="3 4" key="1">
    <citation type="submission" date="2024-02" db="EMBL/GenBank/DDBJ databases">
        <title>Haloferula sargassicola NBRC 104335.</title>
        <authorList>
            <person name="Ichikawa N."/>
            <person name="Katano-Makiyama Y."/>
            <person name="Hidaka K."/>
        </authorList>
    </citation>
    <scope>NUCLEOTIDE SEQUENCE [LARGE SCALE GENOMIC DNA]</scope>
    <source>
        <strain evidence="3 4">NBRC 104335</strain>
    </source>
</reference>
<dbReference type="PANTHER" id="PTHR47343:SF1">
    <property type="entry name" value="TRANSCRIPTIONAL ACTIVATOR SPT7"/>
    <property type="match status" value="1"/>
</dbReference>
<feature type="compositionally biased region" description="Basic and acidic residues" evidence="2">
    <location>
        <begin position="498"/>
        <end position="512"/>
    </location>
</feature>
<comment type="caution">
    <text evidence="3">The sequence shown here is derived from an EMBL/GenBank/DDBJ whole genome shotgun (WGS) entry which is preliminary data.</text>
</comment>
<feature type="compositionally biased region" description="Low complexity" evidence="2">
    <location>
        <begin position="513"/>
        <end position="523"/>
    </location>
</feature>
<evidence type="ECO:0000313" key="3">
    <source>
        <dbReference type="EMBL" id="GAA5481726.1"/>
    </source>
</evidence>
<name>A0ABP9UMZ9_9BACT</name>
<feature type="compositionally biased region" description="Basic and acidic residues" evidence="2">
    <location>
        <begin position="524"/>
        <end position="540"/>
    </location>
</feature>
<feature type="compositionally biased region" description="Basic and acidic residues" evidence="2">
    <location>
        <begin position="753"/>
        <end position="777"/>
    </location>
</feature>
<feature type="compositionally biased region" description="Polar residues" evidence="2">
    <location>
        <begin position="544"/>
        <end position="555"/>
    </location>
</feature>
<dbReference type="InterPro" id="IPR037782">
    <property type="entry name" value="Spt7"/>
</dbReference>
<feature type="compositionally biased region" description="Basic and acidic residues" evidence="2">
    <location>
        <begin position="716"/>
        <end position="744"/>
    </location>
</feature>
<dbReference type="EMBL" id="BAABRI010000004">
    <property type="protein sequence ID" value="GAA5481726.1"/>
    <property type="molecule type" value="Genomic_DNA"/>
</dbReference>
<feature type="coiled-coil region" evidence="1">
    <location>
        <begin position="34"/>
        <end position="71"/>
    </location>
</feature>